<accession>A0AAV5DAT5</accession>
<dbReference type="Proteomes" id="UP001054889">
    <property type="component" value="Unassembled WGS sequence"/>
</dbReference>
<reference evidence="2" key="1">
    <citation type="journal article" date="2018" name="DNA Res.">
        <title>Multiple hybrid de novo genome assembly of finger millet, an orphan allotetraploid crop.</title>
        <authorList>
            <person name="Hatakeyama M."/>
            <person name="Aluri S."/>
            <person name="Balachadran M.T."/>
            <person name="Sivarajan S.R."/>
            <person name="Patrignani A."/>
            <person name="Gruter S."/>
            <person name="Poveda L."/>
            <person name="Shimizu-Inatsugi R."/>
            <person name="Baeten J."/>
            <person name="Francoijs K.J."/>
            <person name="Nataraja K.N."/>
            <person name="Reddy Y.A.N."/>
            <person name="Phadnis S."/>
            <person name="Ravikumar R.L."/>
            <person name="Schlapbach R."/>
            <person name="Sreeman S.M."/>
            <person name="Shimizu K.K."/>
        </authorList>
    </citation>
    <scope>NUCLEOTIDE SEQUENCE</scope>
</reference>
<keyword evidence="3" id="KW-1185">Reference proteome</keyword>
<dbReference type="EMBL" id="BQKI01000014">
    <property type="protein sequence ID" value="GJN07384.1"/>
    <property type="molecule type" value="Genomic_DNA"/>
</dbReference>
<gene>
    <name evidence="2" type="primary">ga25212</name>
    <name evidence="2" type="ORF">PR202_ga25212</name>
</gene>
<evidence type="ECO:0000313" key="3">
    <source>
        <dbReference type="Proteomes" id="UP001054889"/>
    </source>
</evidence>
<proteinExistence type="predicted"/>
<dbReference type="AlphaFoldDB" id="A0AAV5DAT5"/>
<organism evidence="2 3">
    <name type="scientific">Eleusine coracana subsp. coracana</name>
    <dbReference type="NCBI Taxonomy" id="191504"/>
    <lineage>
        <taxon>Eukaryota</taxon>
        <taxon>Viridiplantae</taxon>
        <taxon>Streptophyta</taxon>
        <taxon>Embryophyta</taxon>
        <taxon>Tracheophyta</taxon>
        <taxon>Spermatophyta</taxon>
        <taxon>Magnoliopsida</taxon>
        <taxon>Liliopsida</taxon>
        <taxon>Poales</taxon>
        <taxon>Poaceae</taxon>
        <taxon>PACMAD clade</taxon>
        <taxon>Chloridoideae</taxon>
        <taxon>Cynodonteae</taxon>
        <taxon>Eleusininae</taxon>
        <taxon>Eleusine</taxon>
    </lineage>
</organism>
<feature type="compositionally biased region" description="Pro residues" evidence="1">
    <location>
        <begin position="67"/>
        <end position="89"/>
    </location>
</feature>
<evidence type="ECO:0000256" key="1">
    <source>
        <dbReference type="SAM" id="MobiDB-lite"/>
    </source>
</evidence>
<feature type="region of interest" description="Disordered" evidence="1">
    <location>
        <begin position="30"/>
        <end position="53"/>
    </location>
</feature>
<feature type="region of interest" description="Disordered" evidence="1">
    <location>
        <begin position="67"/>
        <end position="133"/>
    </location>
</feature>
<reference evidence="2" key="2">
    <citation type="submission" date="2021-12" db="EMBL/GenBank/DDBJ databases">
        <title>Resequencing data analysis of finger millet.</title>
        <authorList>
            <person name="Hatakeyama M."/>
            <person name="Aluri S."/>
            <person name="Balachadran M.T."/>
            <person name="Sivarajan S.R."/>
            <person name="Poveda L."/>
            <person name="Shimizu-Inatsugi R."/>
            <person name="Schlapbach R."/>
            <person name="Sreeman S.M."/>
            <person name="Shimizu K.K."/>
        </authorList>
    </citation>
    <scope>NUCLEOTIDE SEQUENCE</scope>
</reference>
<evidence type="ECO:0000313" key="2">
    <source>
        <dbReference type="EMBL" id="GJN07384.1"/>
    </source>
</evidence>
<name>A0AAV5DAT5_ELECO</name>
<sequence length="133" mass="14112">MSPTVPGGGQPKATREALCPACLPDCCPQRPPLVTRPRSPSTPPDATGCPLPLDSCAALLPLPPFPIRLPALAPSPSPSPLRPAPPPPPRRTRRRQPVDSRGARSAADNPWTPEAHDPPPPRWIGLRFGDTGR</sequence>
<protein>
    <submittedName>
        <fullName evidence="2">Uncharacterized protein</fullName>
    </submittedName>
</protein>
<comment type="caution">
    <text evidence="2">The sequence shown here is derived from an EMBL/GenBank/DDBJ whole genome shotgun (WGS) entry which is preliminary data.</text>
</comment>